<dbReference type="PANTHER" id="PTHR43394">
    <property type="entry name" value="ATP-DEPENDENT PERMEASE MDL1, MITOCHONDRIAL"/>
    <property type="match status" value="1"/>
</dbReference>
<dbReference type="InterPro" id="IPR036640">
    <property type="entry name" value="ABC1_TM_sf"/>
</dbReference>
<keyword evidence="11" id="KW-1185">Reference proteome</keyword>
<dbReference type="GO" id="GO:0005886">
    <property type="term" value="C:plasma membrane"/>
    <property type="evidence" value="ECO:0007669"/>
    <property type="project" value="UniProtKB-SubCell"/>
</dbReference>
<evidence type="ECO:0000256" key="4">
    <source>
        <dbReference type="ARBA" id="ARBA00022840"/>
    </source>
</evidence>
<feature type="transmembrane region" description="Helical" evidence="7">
    <location>
        <begin position="52"/>
        <end position="73"/>
    </location>
</feature>
<dbReference type="SUPFAM" id="SSF52540">
    <property type="entry name" value="P-loop containing nucleoside triphosphate hydrolases"/>
    <property type="match status" value="1"/>
</dbReference>
<feature type="domain" description="ABC transporter" evidence="8">
    <location>
        <begin position="339"/>
        <end position="589"/>
    </location>
</feature>
<dbReference type="PROSITE" id="PS50929">
    <property type="entry name" value="ABC_TM1F"/>
    <property type="match status" value="1"/>
</dbReference>
<dbReference type="PANTHER" id="PTHR43394:SF1">
    <property type="entry name" value="ATP-BINDING CASSETTE SUB-FAMILY B MEMBER 10, MITOCHONDRIAL"/>
    <property type="match status" value="1"/>
</dbReference>
<keyword evidence="5 7" id="KW-1133">Transmembrane helix</keyword>
<dbReference type="PROSITE" id="PS00211">
    <property type="entry name" value="ABC_TRANSPORTER_1"/>
    <property type="match status" value="1"/>
</dbReference>
<dbReference type="Gene3D" id="1.20.1560.10">
    <property type="entry name" value="ABC transporter type 1, transmembrane domain"/>
    <property type="match status" value="1"/>
</dbReference>
<organism evidence="10 11">
    <name type="scientific">Nonomuraea thailandensis</name>
    <dbReference type="NCBI Taxonomy" id="1188745"/>
    <lineage>
        <taxon>Bacteria</taxon>
        <taxon>Bacillati</taxon>
        <taxon>Actinomycetota</taxon>
        <taxon>Actinomycetes</taxon>
        <taxon>Streptosporangiales</taxon>
        <taxon>Streptosporangiaceae</taxon>
        <taxon>Nonomuraea</taxon>
    </lineage>
</organism>
<dbReference type="InterPro" id="IPR003593">
    <property type="entry name" value="AAA+_ATPase"/>
</dbReference>
<evidence type="ECO:0000256" key="7">
    <source>
        <dbReference type="SAM" id="Phobius"/>
    </source>
</evidence>
<evidence type="ECO:0000256" key="5">
    <source>
        <dbReference type="ARBA" id="ARBA00022989"/>
    </source>
</evidence>
<protein>
    <submittedName>
        <fullName evidence="10">ATP-binding cassette subfamily B protein</fullName>
    </submittedName>
</protein>
<feature type="domain" description="ABC transmembrane type-1" evidence="9">
    <location>
        <begin position="21"/>
        <end position="305"/>
    </location>
</feature>
<dbReference type="InterPro" id="IPR039421">
    <property type="entry name" value="Type_1_exporter"/>
</dbReference>
<evidence type="ECO:0000256" key="2">
    <source>
        <dbReference type="ARBA" id="ARBA00022692"/>
    </source>
</evidence>
<keyword evidence="6 7" id="KW-0472">Membrane</keyword>
<dbReference type="PROSITE" id="PS50893">
    <property type="entry name" value="ABC_TRANSPORTER_2"/>
    <property type="match status" value="1"/>
</dbReference>
<keyword evidence="4 10" id="KW-0067">ATP-binding</keyword>
<name>A0A9X2K207_9ACTN</name>
<feature type="transmembrane region" description="Helical" evidence="7">
    <location>
        <begin position="85"/>
        <end position="105"/>
    </location>
</feature>
<evidence type="ECO:0000256" key="1">
    <source>
        <dbReference type="ARBA" id="ARBA00004651"/>
    </source>
</evidence>
<evidence type="ECO:0000256" key="3">
    <source>
        <dbReference type="ARBA" id="ARBA00022741"/>
    </source>
</evidence>
<dbReference type="AlphaFoldDB" id="A0A9X2K207"/>
<evidence type="ECO:0000313" key="11">
    <source>
        <dbReference type="Proteomes" id="UP001139648"/>
    </source>
</evidence>
<accession>A0A9X2K207</accession>
<keyword evidence="2 7" id="KW-0812">Transmembrane</keyword>
<dbReference type="SMART" id="SM00382">
    <property type="entry name" value="AAA"/>
    <property type="match status" value="1"/>
</dbReference>
<dbReference type="Proteomes" id="UP001139648">
    <property type="component" value="Unassembled WGS sequence"/>
</dbReference>
<dbReference type="Gene3D" id="3.40.50.300">
    <property type="entry name" value="P-loop containing nucleotide triphosphate hydrolases"/>
    <property type="match status" value="1"/>
</dbReference>
<dbReference type="InterPro" id="IPR027417">
    <property type="entry name" value="P-loop_NTPase"/>
</dbReference>
<dbReference type="InterPro" id="IPR017871">
    <property type="entry name" value="ABC_transporter-like_CS"/>
</dbReference>
<keyword evidence="3" id="KW-0547">Nucleotide-binding</keyword>
<feature type="transmembrane region" description="Helical" evidence="7">
    <location>
        <begin position="21"/>
        <end position="40"/>
    </location>
</feature>
<evidence type="ECO:0000313" key="10">
    <source>
        <dbReference type="EMBL" id="MCP2356889.1"/>
    </source>
</evidence>
<reference evidence="10" key="1">
    <citation type="submission" date="2022-06" db="EMBL/GenBank/DDBJ databases">
        <title>Sequencing the genomes of 1000 actinobacteria strains.</title>
        <authorList>
            <person name="Klenk H.-P."/>
        </authorList>
    </citation>
    <scope>NUCLEOTIDE SEQUENCE</scope>
    <source>
        <strain evidence="10">DSM 46694</strain>
    </source>
</reference>
<evidence type="ECO:0000256" key="6">
    <source>
        <dbReference type="ARBA" id="ARBA00023136"/>
    </source>
</evidence>
<comment type="subcellular location">
    <subcellularLocation>
        <location evidence="1">Cell membrane</location>
        <topology evidence="1">Multi-pass membrane protein</topology>
    </subcellularLocation>
</comment>
<dbReference type="EMBL" id="JAMZEB010000002">
    <property type="protein sequence ID" value="MCP2356889.1"/>
    <property type="molecule type" value="Genomic_DNA"/>
</dbReference>
<feature type="transmembrane region" description="Helical" evidence="7">
    <location>
        <begin position="246"/>
        <end position="267"/>
    </location>
</feature>
<evidence type="ECO:0000259" key="8">
    <source>
        <dbReference type="PROSITE" id="PS50893"/>
    </source>
</evidence>
<dbReference type="RefSeq" id="WP_253744051.1">
    <property type="nucleotide sequence ID" value="NZ_BAABKA010000063.1"/>
</dbReference>
<comment type="caution">
    <text evidence="10">The sequence shown here is derived from an EMBL/GenBank/DDBJ whole genome shotgun (WGS) entry which is preliminary data.</text>
</comment>
<dbReference type="InterPro" id="IPR011527">
    <property type="entry name" value="ABC1_TM_dom"/>
</dbReference>
<dbReference type="GO" id="GO:0015421">
    <property type="term" value="F:ABC-type oligopeptide transporter activity"/>
    <property type="evidence" value="ECO:0007669"/>
    <property type="project" value="TreeGrafter"/>
</dbReference>
<feature type="transmembrane region" description="Helical" evidence="7">
    <location>
        <begin position="279"/>
        <end position="303"/>
    </location>
</feature>
<dbReference type="Pfam" id="PF00005">
    <property type="entry name" value="ABC_tran"/>
    <property type="match status" value="1"/>
</dbReference>
<dbReference type="SUPFAM" id="SSF90123">
    <property type="entry name" value="ABC transporter transmembrane region"/>
    <property type="match status" value="1"/>
</dbReference>
<dbReference type="GO" id="GO:0016887">
    <property type="term" value="F:ATP hydrolysis activity"/>
    <property type="evidence" value="ECO:0007669"/>
    <property type="project" value="InterPro"/>
</dbReference>
<dbReference type="GO" id="GO:0005524">
    <property type="term" value="F:ATP binding"/>
    <property type="evidence" value="ECO:0007669"/>
    <property type="project" value="UniProtKB-KW"/>
</dbReference>
<evidence type="ECO:0000259" key="9">
    <source>
        <dbReference type="PROSITE" id="PS50929"/>
    </source>
</evidence>
<feature type="transmembrane region" description="Helical" evidence="7">
    <location>
        <begin position="146"/>
        <end position="173"/>
    </location>
</feature>
<dbReference type="InterPro" id="IPR003439">
    <property type="entry name" value="ABC_transporter-like_ATP-bd"/>
</dbReference>
<gene>
    <name evidence="10" type="ORF">HD597_003909</name>
</gene>
<sequence length="600" mass="63915">MIAAARVAAGTAIRTAPGLTLLYVLVMLAEALAPIAVAWLTKAVVDSLVGDVPATGLPALAAGLAGAGVLVAALPQVSRYLGSQIGRLFTAHTTAQLFTATLRFAGLRPFEDPVFHDRLRLAQNGMQTGQGIVTGSFRVVQSLVTLVGMAGSLLVISPGLTGIVLATGAPALVAQLRLSRRRMAMLWETSPAERRQLFYGNLLGTIEAAKEIRLFNSGRFLRDRMMGELRTTNDAHRRMDLRELSVEGLLTLLGALVAGGGLVWAVIAAGSGALSAGDVSLLIAAVAAVQNALNGLVSGIAGLHQDLIMFGHSVTVIQAEPDLPVPAAPAPMPRLRDGIRLNDVWFRYSDDHPWILRGLNLFIPAGAAVAVVGLNGAGKSTLVKLLCRFYDPQHGSITWDGVDLRHLHPDHLRQRVSGVFQDHMAYDLSAADNISIGFVAARGDEARVQGAAREAGIDGKLSALPRGYDTMLTRMFFSEDDKDDPETGVVLSGGQWQRVALARAMFRGRRDLMILDEASAGLDPEAEADVHGRIRRQGDGATSLLISHRLNTVRDADLIAVLEDGVIVESGTHEQLMASGRGYARLFRLQASGYQEAARS</sequence>
<proteinExistence type="predicted"/>